<dbReference type="Proteomes" id="UP000094094">
    <property type="component" value="Chromosome"/>
</dbReference>
<feature type="transmembrane region" description="Helical" evidence="7">
    <location>
        <begin position="147"/>
        <end position="165"/>
    </location>
</feature>
<dbReference type="Gene3D" id="1.10.3730.20">
    <property type="match status" value="1"/>
</dbReference>
<feature type="transmembrane region" description="Helical" evidence="7">
    <location>
        <begin position="92"/>
        <end position="113"/>
    </location>
</feature>
<dbReference type="EMBL" id="CP017157">
    <property type="protein sequence ID" value="AOP47449.1"/>
    <property type="molecule type" value="Genomic_DNA"/>
</dbReference>
<reference evidence="9 10" key="1">
    <citation type="submission" date="2016-09" db="EMBL/GenBank/DDBJ databases">
        <title>Complete genome sequencing of Streptomyces lydicus 103 and metabolic pathways analysis of antibiotic biosynthesis.</title>
        <authorList>
            <person name="Jia N."/>
            <person name="Ding M.-Z."/>
            <person name="Gao F."/>
            <person name="Yuan Y.-J."/>
        </authorList>
    </citation>
    <scope>NUCLEOTIDE SEQUENCE [LARGE SCALE GENOMIC DNA]</scope>
    <source>
        <strain evidence="9 10">103</strain>
    </source>
</reference>
<dbReference type="KEGG" id="slc:SL103_15305"/>
<evidence type="ECO:0000259" key="8">
    <source>
        <dbReference type="Pfam" id="PF00892"/>
    </source>
</evidence>
<evidence type="ECO:0000313" key="10">
    <source>
        <dbReference type="Proteomes" id="UP000094094"/>
    </source>
</evidence>
<feature type="transmembrane region" description="Helical" evidence="7">
    <location>
        <begin position="67"/>
        <end position="86"/>
    </location>
</feature>
<gene>
    <name evidence="9" type="ORF">SL103_15305</name>
</gene>
<feature type="transmembrane region" description="Helical" evidence="7">
    <location>
        <begin position="208"/>
        <end position="228"/>
    </location>
</feature>
<feature type="transmembrane region" description="Helical" evidence="7">
    <location>
        <begin position="263"/>
        <end position="280"/>
    </location>
</feature>
<feature type="compositionally biased region" description="Basic residues" evidence="6">
    <location>
        <begin position="300"/>
        <end position="309"/>
    </location>
</feature>
<keyword evidence="5 7" id="KW-0472">Membrane</keyword>
<evidence type="ECO:0000256" key="5">
    <source>
        <dbReference type="ARBA" id="ARBA00023136"/>
    </source>
</evidence>
<dbReference type="Pfam" id="PF00892">
    <property type="entry name" value="EamA"/>
    <property type="match status" value="2"/>
</dbReference>
<keyword evidence="10" id="KW-1185">Reference proteome</keyword>
<evidence type="ECO:0000256" key="2">
    <source>
        <dbReference type="ARBA" id="ARBA00007362"/>
    </source>
</evidence>
<dbReference type="RefSeq" id="WP_069569522.1">
    <property type="nucleotide sequence ID" value="NZ_CP017157.1"/>
</dbReference>
<feature type="transmembrane region" description="Helical" evidence="7">
    <location>
        <begin position="37"/>
        <end position="55"/>
    </location>
</feature>
<evidence type="ECO:0000256" key="3">
    <source>
        <dbReference type="ARBA" id="ARBA00022692"/>
    </source>
</evidence>
<accession>A0A1D7VL21</accession>
<evidence type="ECO:0000256" key="1">
    <source>
        <dbReference type="ARBA" id="ARBA00004141"/>
    </source>
</evidence>
<protein>
    <submittedName>
        <fullName evidence="9">ABC transporter permease</fullName>
    </submittedName>
</protein>
<dbReference type="InterPro" id="IPR037185">
    <property type="entry name" value="EmrE-like"/>
</dbReference>
<dbReference type="AlphaFoldDB" id="A0A1D7VL21"/>
<dbReference type="OrthoDB" id="5430053at2"/>
<evidence type="ECO:0000256" key="6">
    <source>
        <dbReference type="SAM" id="MobiDB-lite"/>
    </source>
</evidence>
<feature type="transmembrane region" description="Helical" evidence="7">
    <location>
        <begin position="120"/>
        <end position="141"/>
    </location>
</feature>
<dbReference type="GO" id="GO:0016020">
    <property type="term" value="C:membrane"/>
    <property type="evidence" value="ECO:0007669"/>
    <property type="project" value="UniProtKB-SubCell"/>
</dbReference>
<name>A0A1D7VL21_9ACTN</name>
<feature type="domain" description="EamA" evidence="8">
    <location>
        <begin position="146"/>
        <end position="278"/>
    </location>
</feature>
<dbReference type="PANTHER" id="PTHR32322:SF2">
    <property type="entry name" value="EAMA DOMAIN-CONTAINING PROTEIN"/>
    <property type="match status" value="1"/>
</dbReference>
<dbReference type="InterPro" id="IPR050638">
    <property type="entry name" value="AA-Vitamin_Transporters"/>
</dbReference>
<comment type="subcellular location">
    <subcellularLocation>
        <location evidence="1">Membrane</location>
        <topology evidence="1">Multi-pass membrane protein</topology>
    </subcellularLocation>
</comment>
<organism evidence="9 10">
    <name type="scientific">Streptomyces lydicus</name>
    <dbReference type="NCBI Taxonomy" id="47763"/>
    <lineage>
        <taxon>Bacteria</taxon>
        <taxon>Bacillati</taxon>
        <taxon>Actinomycetota</taxon>
        <taxon>Actinomycetes</taxon>
        <taxon>Kitasatosporales</taxon>
        <taxon>Streptomycetaceae</taxon>
        <taxon>Streptomyces</taxon>
    </lineage>
</organism>
<dbReference type="InterPro" id="IPR000620">
    <property type="entry name" value="EamA_dom"/>
</dbReference>
<feature type="domain" description="EamA" evidence="8">
    <location>
        <begin position="14"/>
        <end position="136"/>
    </location>
</feature>
<sequence>MEAIPRWAWTPITALAPVAWGTNYFVTHEFLPSGHSLYGAAIRALPAGLLLLAVRRELPRGSWWWKSLVLGVLNVGAFFVLIYLAAQLLPTSLASTVMATSPLVMMLIAWVLLAERPRPAHLAGAGVGLGGVCLMLLTGTASVDVRGVLASAAAMIMSSWGYVLAKRWSHQVEVLASTAWQLIAGGLLLLPLAVAIEGAPPALDAPAVLGFGYVTVVATAVAFAAWFAGLRHLPAGTVGLVGLLNPATGVLLGTLLAGEALTARQLCGLALVLTGILLGRPPGRRAGRGRTAAGSEGVRRRVRPPSARR</sequence>
<feature type="transmembrane region" description="Helical" evidence="7">
    <location>
        <begin position="235"/>
        <end position="257"/>
    </location>
</feature>
<dbReference type="SUPFAM" id="SSF103481">
    <property type="entry name" value="Multidrug resistance efflux transporter EmrE"/>
    <property type="match status" value="2"/>
</dbReference>
<dbReference type="PANTHER" id="PTHR32322">
    <property type="entry name" value="INNER MEMBRANE TRANSPORTER"/>
    <property type="match status" value="1"/>
</dbReference>
<keyword evidence="4 7" id="KW-1133">Transmembrane helix</keyword>
<proteinExistence type="inferred from homology"/>
<evidence type="ECO:0000256" key="7">
    <source>
        <dbReference type="SAM" id="Phobius"/>
    </source>
</evidence>
<keyword evidence="3 7" id="KW-0812">Transmembrane</keyword>
<evidence type="ECO:0000256" key="4">
    <source>
        <dbReference type="ARBA" id="ARBA00022989"/>
    </source>
</evidence>
<feature type="transmembrane region" description="Helical" evidence="7">
    <location>
        <begin position="172"/>
        <end position="196"/>
    </location>
</feature>
<evidence type="ECO:0000313" key="9">
    <source>
        <dbReference type="EMBL" id="AOP47449.1"/>
    </source>
</evidence>
<comment type="similarity">
    <text evidence="2">Belongs to the EamA transporter family.</text>
</comment>
<feature type="region of interest" description="Disordered" evidence="6">
    <location>
        <begin position="284"/>
        <end position="309"/>
    </location>
</feature>